<dbReference type="CDD" id="cd00009">
    <property type="entry name" value="AAA"/>
    <property type="match status" value="1"/>
</dbReference>
<dbReference type="Pfam" id="PF00158">
    <property type="entry name" value="Sigma54_activat"/>
    <property type="match status" value="1"/>
</dbReference>
<sequence length="333" mass="35582">MHPPLVPSGRGKESLQKYSTAATFPKRSTLVTLETALICSGSPGFLRNLGSALTGQCRLMECYSVAEVPRLAMAQDAKYVVIDSRGATPQQLARTFALITQCYSPRVVLATTPGQLSPVSVPLEVMDRVEVVELQGDEDYRELATRVLETDLAAVVSPIGTITASAQVESVSVPLPVNPVRPAAVRPVPPPAAMPMVPPMPTANAIAFERPTARADFAPSSSLNEPSQFADQFRTRTPELRQMLRRLEVAARHSVTILLIGETGSGKTHLANLIHSMSPRSTEPFLHVACGALPGELIESELFGHVKGAFTSAHADKDGKFLAAGNGTILLDE</sequence>
<feature type="non-terminal residue" evidence="5">
    <location>
        <position position="333"/>
    </location>
</feature>
<keyword evidence="2" id="KW-0067">ATP-binding</keyword>
<dbReference type="PROSITE" id="PS50045">
    <property type="entry name" value="SIGMA54_INTERACT_4"/>
    <property type="match status" value="1"/>
</dbReference>
<organism evidence="5 6">
    <name type="scientific">Planctomyces bekefii</name>
    <dbReference type="NCBI Taxonomy" id="1653850"/>
    <lineage>
        <taxon>Bacteria</taxon>
        <taxon>Pseudomonadati</taxon>
        <taxon>Planctomycetota</taxon>
        <taxon>Planctomycetia</taxon>
        <taxon>Planctomycetales</taxon>
        <taxon>Planctomycetaceae</taxon>
        <taxon>Planctomyces</taxon>
    </lineage>
</organism>
<proteinExistence type="predicted"/>
<keyword evidence="1" id="KW-0547">Nucleotide-binding</keyword>
<evidence type="ECO:0000313" key="6">
    <source>
        <dbReference type="Proteomes" id="UP000321083"/>
    </source>
</evidence>
<reference evidence="5 6" key="1">
    <citation type="submission" date="2019-08" db="EMBL/GenBank/DDBJ databases">
        <title>100 year-old enigma solved: identification of Planctomyces bekefii, the type genus and species of the phylum Planctomycetes.</title>
        <authorList>
            <person name="Svetlana D.N."/>
            <person name="Overmann J."/>
        </authorList>
    </citation>
    <scope>NUCLEOTIDE SEQUENCE [LARGE SCALE GENOMIC DNA]</scope>
    <source>
        <strain evidence="5">Phe10_nw2017</strain>
    </source>
</reference>
<evidence type="ECO:0000256" key="3">
    <source>
        <dbReference type="ARBA" id="ARBA00023125"/>
    </source>
</evidence>
<name>A0A5C6M3E4_9PLAN</name>
<feature type="domain" description="Sigma-54 factor interaction" evidence="4">
    <location>
        <begin position="233"/>
        <end position="333"/>
    </location>
</feature>
<reference evidence="5 6" key="2">
    <citation type="submission" date="2019-08" db="EMBL/GenBank/DDBJ databases">
        <authorList>
            <person name="Henke P."/>
        </authorList>
    </citation>
    <scope>NUCLEOTIDE SEQUENCE [LARGE SCALE GENOMIC DNA]</scope>
    <source>
        <strain evidence="5">Phe10_nw2017</strain>
    </source>
</reference>
<dbReference type="PANTHER" id="PTHR32071:SF117">
    <property type="entry name" value="PTS-DEPENDENT DIHYDROXYACETONE KINASE OPERON REGULATORY PROTEIN-RELATED"/>
    <property type="match status" value="1"/>
</dbReference>
<dbReference type="InterPro" id="IPR025662">
    <property type="entry name" value="Sigma_54_int_dom_ATP-bd_1"/>
</dbReference>
<dbReference type="InterPro" id="IPR027417">
    <property type="entry name" value="P-loop_NTPase"/>
</dbReference>
<evidence type="ECO:0000256" key="2">
    <source>
        <dbReference type="ARBA" id="ARBA00022840"/>
    </source>
</evidence>
<dbReference type="PROSITE" id="PS00675">
    <property type="entry name" value="SIGMA54_INTERACT_1"/>
    <property type="match status" value="1"/>
</dbReference>
<dbReference type="SUPFAM" id="SSF52540">
    <property type="entry name" value="P-loop containing nucleoside triphosphate hydrolases"/>
    <property type="match status" value="1"/>
</dbReference>
<dbReference type="InterPro" id="IPR002078">
    <property type="entry name" value="Sigma_54_int"/>
</dbReference>
<dbReference type="GO" id="GO:0006355">
    <property type="term" value="P:regulation of DNA-templated transcription"/>
    <property type="evidence" value="ECO:0007669"/>
    <property type="project" value="InterPro"/>
</dbReference>
<evidence type="ECO:0000259" key="4">
    <source>
        <dbReference type="PROSITE" id="PS50045"/>
    </source>
</evidence>
<comment type="caution">
    <text evidence="5">The sequence shown here is derived from an EMBL/GenBank/DDBJ whole genome shotgun (WGS) entry which is preliminary data.</text>
</comment>
<evidence type="ECO:0000256" key="1">
    <source>
        <dbReference type="ARBA" id="ARBA00022741"/>
    </source>
</evidence>
<dbReference type="GO" id="GO:0003677">
    <property type="term" value="F:DNA binding"/>
    <property type="evidence" value="ECO:0007669"/>
    <property type="project" value="UniProtKB-KW"/>
</dbReference>
<protein>
    <recommendedName>
        <fullName evidence="4">Sigma-54 factor interaction domain-containing protein</fullName>
    </recommendedName>
</protein>
<gene>
    <name evidence="5" type="ORF">E3A20_22270</name>
</gene>
<dbReference type="GO" id="GO:0005524">
    <property type="term" value="F:ATP binding"/>
    <property type="evidence" value="ECO:0007669"/>
    <property type="project" value="UniProtKB-KW"/>
</dbReference>
<keyword evidence="6" id="KW-1185">Reference proteome</keyword>
<accession>A0A5C6M3E4</accession>
<dbReference type="Proteomes" id="UP000321083">
    <property type="component" value="Unassembled WGS sequence"/>
</dbReference>
<dbReference type="Gene3D" id="3.40.50.300">
    <property type="entry name" value="P-loop containing nucleotide triphosphate hydrolases"/>
    <property type="match status" value="1"/>
</dbReference>
<dbReference type="EMBL" id="SRHE01000569">
    <property type="protein sequence ID" value="TWW08645.1"/>
    <property type="molecule type" value="Genomic_DNA"/>
</dbReference>
<evidence type="ECO:0000313" key="5">
    <source>
        <dbReference type="EMBL" id="TWW08645.1"/>
    </source>
</evidence>
<dbReference type="AlphaFoldDB" id="A0A5C6M3E4"/>
<dbReference type="PANTHER" id="PTHR32071">
    <property type="entry name" value="TRANSCRIPTIONAL REGULATORY PROTEIN"/>
    <property type="match status" value="1"/>
</dbReference>
<keyword evidence="3" id="KW-0238">DNA-binding</keyword>